<comment type="subcellular location">
    <subcellularLocation>
        <location evidence="1">Membrane</location>
        <topology evidence="1">Multi-pass membrane protein</topology>
    </subcellularLocation>
</comment>
<keyword evidence="2" id="KW-0600">Photoreceptor protein</keyword>
<comment type="caution">
    <text evidence="15">The sequence shown here is derived from an EMBL/GenBank/DDBJ whole genome shotgun (WGS) entry which is preliminary data.</text>
</comment>
<evidence type="ECO:0000256" key="3">
    <source>
        <dbReference type="ARBA" id="ARBA00022606"/>
    </source>
</evidence>
<dbReference type="PROSITE" id="PS00237">
    <property type="entry name" value="G_PROTEIN_RECEP_F1_1"/>
    <property type="match status" value="1"/>
</dbReference>
<evidence type="ECO:0000256" key="4">
    <source>
        <dbReference type="ARBA" id="ARBA00022692"/>
    </source>
</evidence>
<keyword evidence="9 13" id="KW-0472">Membrane</keyword>
<dbReference type="InterPro" id="IPR000276">
    <property type="entry name" value="GPCR_Rhodpsn"/>
</dbReference>
<dbReference type="PROSITE" id="PS50262">
    <property type="entry name" value="G_PROTEIN_RECEP_F1_2"/>
    <property type="match status" value="1"/>
</dbReference>
<evidence type="ECO:0000256" key="10">
    <source>
        <dbReference type="ARBA" id="ARBA00023170"/>
    </source>
</evidence>
<evidence type="ECO:0000256" key="8">
    <source>
        <dbReference type="ARBA" id="ARBA00023040"/>
    </source>
</evidence>
<evidence type="ECO:0000256" key="6">
    <source>
        <dbReference type="ARBA" id="ARBA00022989"/>
    </source>
</evidence>
<evidence type="ECO:0000256" key="11">
    <source>
        <dbReference type="ARBA" id="ARBA00023224"/>
    </source>
</evidence>
<feature type="transmembrane region" description="Helical" evidence="13">
    <location>
        <begin position="163"/>
        <end position="184"/>
    </location>
</feature>
<dbReference type="Pfam" id="PF00001">
    <property type="entry name" value="7tm_1"/>
    <property type="match status" value="2"/>
</dbReference>
<gene>
    <name evidence="15" type="ORF">C0Q70_01978</name>
</gene>
<dbReference type="Proteomes" id="UP000245119">
    <property type="component" value="Linkage Group LG1"/>
</dbReference>
<dbReference type="InterPro" id="IPR017452">
    <property type="entry name" value="GPCR_Rhodpsn_7TM"/>
</dbReference>
<dbReference type="GO" id="GO:0004930">
    <property type="term" value="F:G protein-coupled receptor activity"/>
    <property type="evidence" value="ECO:0007669"/>
    <property type="project" value="UniProtKB-KW"/>
</dbReference>
<keyword evidence="3" id="KW-0716">Sensory transduction</keyword>
<dbReference type="AlphaFoldDB" id="A0A2T7Q109"/>
<dbReference type="Gene3D" id="1.20.1070.10">
    <property type="entry name" value="Rhodopsin 7-helix transmembrane proteins"/>
    <property type="match status" value="2"/>
</dbReference>
<protein>
    <recommendedName>
        <fullName evidence="14">G-protein coupled receptors family 1 profile domain-containing protein</fullName>
    </recommendedName>
</protein>
<dbReference type="PROSITE" id="PS00238">
    <property type="entry name" value="OPSIN"/>
    <property type="match status" value="1"/>
</dbReference>
<keyword evidence="11 12" id="KW-0807">Transducer</keyword>
<keyword evidence="4 12" id="KW-0812">Transmembrane</keyword>
<sequence>MRHLGECSEGHPPGHHATSFLLNFDGVGGMSGGTNNRNEPALGRIVASAELEDSYVQEAAEVCERVCGEPGVGRCSDVHRKLPALRLQLLRGHRLSVNPHLHFLPLTARSSPPAACQVYSFLGGVTGFVSINTLTAMACDRYSAIFRRHGVARSDSATCSRSLGLLISVWIYSIFWSVPPFFGWGQFALDGGRVSCCFDYLTRSASNVSYIVAIFIFCFAIQKDQRQIRDSSEERLQLTSTRKDELSKLYKIPRGWFQMAVIIFCYVSMVAAFVQRKGDLMGGDFTAGSPQSRSGGHHEMFASLTLRSSASSASSAIFSVTSTPSRVKRRRLELRVTRLVCCITMSFCFSWLPFAVVALIGTFGNPNQITPMVSTLPGMLAKTSTVVNPLIYAIGHPHYRRVLQKNWRRARGHGTDRGWGKDCCGSNPKTYKRRASPNLQGTLPSSYFATVMVKTDSDGNVDIHAGGR</sequence>
<dbReference type="SUPFAM" id="SSF81321">
    <property type="entry name" value="Family A G protein-coupled receptor-like"/>
    <property type="match status" value="1"/>
</dbReference>
<evidence type="ECO:0000313" key="16">
    <source>
        <dbReference type="Proteomes" id="UP000245119"/>
    </source>
</evidence>
<reference evidence="15 16" key="1">
    <citation type="submission" date="2018-04" db="EMBL/GenBank/DDBJ databases">
        <title>The genome of golden apple snail Pomacea canaliculata provides insight into stress tolerance and invasive adaptation.</title>
        <authorList>
            <person name="Liu C."/>
            <person name="Liu B."/>
            <person name="Ren Y."/>
            <person name="Zhang Y."/>
            <person name="Wang H."/>
            <person name="Li S."/>
            <person name="Jiang F."/>
            <person name="Yin L."/>
            <person name="Zhang G."/>
            <person name="Qian W."/>
            <person name="Fan W."/>
        </authorList>
    </citation>
    <scope>NUCLEOTIDE SEQUENCE [LARGE SCALE GENOMIC DNA]</scope>
    <source>
        <strain evidence="15">SZHN2017</strain>
        <tissue evidence="15">Muscle</tissue>
    </source>
</reference>
<feature type="transmembrane region" description="Helical" evidence="13">
    <location>
        <begin position="380"/>
        <end position="399"/>
    </location>
</feature>
<comment type="similarity">
    <text evidence="12">Belongs to the G-protein coupled receptor 1 family.</text>
</comment>
<dbReference type="InterPro" id="IPR050125">
    <property type="entry name" value="GPCR_opsins"/>
</dbReference>
<keyword evidence="6 13" id="KW-1133">Transmembrane helix</keyword>
<name>A0A2T7Q109_POMCA</name>
<feature type="domain" description="G-protein coupled receptors family 1 profile" evidence="14">
    <location>
        <begin position="116"/>
        <end position="392"/>
    </location>
</feature>
<dbReference type="GO" id="GO:0016020">
    <property type="term" value="C:membrane"/>
    <property type="evidence" value="ECO:0007669"/>
    <property type="project" value="UniProtKB-SubCell"/>
</dbReference>
<proteinExistence type="inferred from homology"/>
<keyword evidence="7" id="KW-0157">Chromophore</keyword>
<feature type="transmembrane region" description="Helical" evidence="13">
    <location>
        <begin position="256"/>
        <end position="274"/>
    </location>
</feature>
<evidence type="ECO:0000256" key="13">
    <source>
        <dbReference type="SAM" id="Phobius"/>
    </source>
</evidence>
<dbReference type="OrthoDB" id="10044919at2759"/>
<dbReference type="GO" id="GO:0007602">
    <property type="term" value="P:phototransduction"/>
    <property type="evidence" value="ECO:0007669"/>
    <property type="project" value="UniProtKB-KW"/>
</dbReference>
<evidence type="ECO:0000256" key="5">
    <source>
        <dbReference type="ARBA" id="ARBA00022925"/>
    </source>
</evidence>
<evidence type="ECO:0000256" key="1">
    <source>
        <dbReference type="ARBA" id="ARBA00004141"/>
    </source>
</evidence>
<evidence type="ECO:0000256" key="2">
    <source>
        <dbReference type="ARBA" id="ARBA00022543"/>
    </source>
</evidence>
<dbReference type="InterPro" id="IPR027430">
    <property type="entry name" value="Retinal_BS"/>
</dbReference>
<dbReference type="GO" id="GO:0009881">
    <property type="term" value="F:photoreceptor activity"/>
    <property type="evidence" value="ECO:0007669"/>
    <property type="project" value="UniProtKB-KW"/>
</dbReference>
<dbReference type="STRING" id="400727.A0A2T7Q109"/>
<evidence type="ECO:0000259" key="14">
    <source>
        <dbReference type="PROSITE" id="PS50262"/>
    </source>
</evidence>
<dbReference type="PANTHER" id="PTHR24240">
    <property type="entry name" value="OPSIN"/>
    <property type="match status" value="1"/>
</dbReference>
<keyword evidence="8 12" id="KW-0297">G-protein coupled receptor</keyword>
<accession>A0A2T7Q109</accession>
<evidence type="ECO:0000256" key="7">
    <source>
        <dbReference type="ARBA" id="ARBA00022991"/>
    </source>
</evidence>
<evidence type="ECO:0000256" key="9">
    <source>
        <dbReference type="ARBA" id="ARBA00023136"/>
    </source>
</evidence>
<keyword evidence="5" id="KW-0681">Retinal protein</keyword>
<dbReference type="EMBL" id="PZQS01000001">
    <property type="protein sequence ID" value="PVD39348.1"/>
    <property type="molecule type" value="Genomic_DNA"/>
</dbReference>
<evidence type="ECO:0000313" key="15">
    <source>
        <dbReference type="EMBL" id="PVD39348.1"/>
    </source>
</evidence>
<dbReference type="PRINTS" id="PR00237">
    <property type="entry name" value="GPCRRHODOPSN"/>
</dbReference>
<organism evidence="15 16">
    <name type="scientific">Pomacea canaliculata</name>
    <name type="common">Golden apple snail</name>
    <dbReference type="NCBI Taxonomy" id="400727"/>
    <lineage>
        <taxon>Eukaryota</taxon>
        <taxon>Metazoa</taxon>
        <taxon>Spiralia</taxon>
        <taxon>Lophotrochozoa</taxon>
        <taxon>Mollusca</taxon>
        <taxon>Gastropoda</taxon>
        <taxon>Caenogastropoda</taxon>
        <taxon>Architaenioglossa</taxon>
        <taxon>Ampullarioidea</taxon>
        <taxon>Ampullariidae</taxon>
        <taxon>Pomacea</taxon>
    </lineage>
</organism>
<evidence type="ECO:0000256" key="12">
    <source>
        <dbReference type="RuleBase" id="RU000688"/>
    </source>
</evidence>
<keyword evidence="16" id="KW-1185">Reference proteome</keyword>
<feature type="transmembrane region" description="Helical" evidence="13">
    <location>
        <begin position="339"/>
        <end position="360"/>
    </location>
</feature>
<keyword evidence="10 12" id="KW-0675">Receptor</keyword>